<comment type="caution">
    <text evidence="7">The sequence shown here is derived from an EMBL/GenBank/DDBJ whole genome shotgun (WGS) entry which is preliminary data.</text>
</comment>
<evidence type="ECO:0000256" key="1">
    <source>
        <dbReference type="ARBA" id="ARBA00005417"/>
    </source>
</evidence>
<dbReference type="SUPFAM" id="SSF52540">
    <property type="entry name" value="P-loop containing nucleoside triphosphate hydrolases"/>
    <property type="match status" value="1"/>
</dbReference>
<reference evidence="7" key="1">
    <citation type="journal article" date="2021" name="PeerJ">
        <title>Extensive microbial diversity within the chicken gut microbiome revealed by metagenomics and culture.</title>
        <authorList>
            <person name="Gilroy R."/>
            <person name="Ravi A."/>
            <person name="Getino M."/>
            <person name="Pursley I."/>
            <person name="Horton D.L."/>
            <person name="Alikhan N.F."/>
            <person name="Baker D."/>
            <person name="Gharbi K."/>
            <person name="Hall N."/>
            <person name="Watson M."/>
            <person name="Adriaenssens E.M."/>
            <person name="Foster-Nyarko E."/>
            <person name="Jarju S."/>
            <person name="Secka A."/>
            <person name="Antonio M."/>
            <person name="Oren A."/>
            <person name="Chaudhuri R.R."/>
            <person name="La Ragione R."/>
            <person name="Hildebrand F."/>
            <person name="Pallen M.J."/>
        </authorList>
    </citation>
    <scope>NUCLEOTIDE SEQUENCE</scope>
    <source>
        <strain evidence="7">ChiSxjej3B15-24422</strain>
    </source>
</reference>
<keyword evidence="3" id="KW-0547">Nucleotide-binding</keyword>
<comment type="similarity">
    <text evidence="1">Belongs to the ABC transporter superfamily.</text>
</comment>
<evidence type="ECO:0000313" key="7">
    <source>
        <dbReference type="EMBL" id="HIY59296.1"/>
    </source>
</evidence>
<evidence type="ECO:0000256" key="2">
    <source>
        <dbReference type="ARBA" id="ARBA00022448"/>
    </source>
</evidence>
<dbReference type="AlphaFoldDB" id="A0A9D1YMA5"/>
<dbReference type="Pfam" id="PF00005">
    <property type="entry name" value="ABC_tran"/>
    <property type="match status" value="1"/>
</dbReference>
<evidence type="ECO:0000256" key="5">
    <source>
        <dbReference type="SAM" id="MobiDB-lite"/>
    </source>
</evidence>
<name>A0A9D1YMA5_9FIRM</name>
<evidence type="ECO:0000256" key="3">
    <source>
        <dbReference type="ARBA" id="ARBA00022741"/>
    </source>
</evidence>
<protein>
    <submittedName>
        <fullName evidence="7">ABC transporter ATP-binding protein</fullName>
    </submittedName>
</protein>
<keyword evidence="2" id="KW-0813">Transport</keyword>
<dbReference type="CDD" id="cd03257">
    <property type="entry name" value="ABC_NikE_OppD_transporters"/>
    <property type="match status" value="1"/>
</dbReference>
<evidence type="ECO:0000256" key="4">
    <source>
        <dbReference type="ARBA" id="ARBA00022840"/>
    </source>
</evidence>
<dbReference type="NCBIfam" id="TIGR01727">
    <property type="entry name" value="oligo_HPY"/>
    <property type="match status" value="1"/>
</dbReference>
<dbReference type="SMART" id="SM00382">
    <property type="entry name" value="AAA"/>
    <property type="match status" value="1"/>
</dbReference>
<dbReference type="PANTHER" id="PTHR43776:SF8">
    <property type="entry name" value="ABC TRANSPORTER, ATP-BINDING PROTEIN"/>
    <property type="match status" value="1"/>
</dbReference>
<reference evidence="7" key="2">
    <citation type="submission" date="2021-04" db="EMBL/GenBank/DDBJ databases">
        <authorList>
            <person name="Gilroy R."/>
        </authorList>
    </citation>
    <scope>NUCLEOTIDE SEQUENCE</scope>
    <source>
        <strain evidence="7">ChiSxjej3B15-24422</strain>
    </source>
</reference>
<dbReference type="PROSITE" id="PS00211">
    <property type="entry name" value="ABC_TRANSPORTER_1"/>
    <property type="match status" value="1"/>
</dbReference>
<dbReference type="InterPro" id="IPR017871">
    <property type="entry name" value="ABC_transporter-like_CS"/>
</dbReference>
<proteinExistence type="inferred from homology"/>
<dbReference type="PANTHER" id="PTHR43776">
    <property type="entry name" value="TRANSPORT ATP-BINDING PROTEIN"/>
    <property type="match status" value="1"/>
</dbReference>
<dbReference type="FunFam" id="3.40.50.300:FF:000016">
    <property type="entry name" value="Oligopeptide ABC transporter ATP-binding component"/>
    <property type="match status" value="1"/>
</dbReference>
<organism evidence="7 8">
    <name type="scientific">Candidatus Eisenbergiella pullistercoris</name>
    <dbReference type="NCBI Taxonomy" id="2838555"/>
    <lineage>
        <taxon>Bacteria</taxon>
        <taxon>Bacillati</taxon>
        <taxon>Bacillota</taxon>
        <taxon>Clostridia</taxon>
        <taxon>Lachnospirales</taxon>
        <taxon>Lachnospiraceae</taxon>
        <taxon>Eisenbergiella</taxon>
    </lineage>
</organism>
<dbReference type="InterPro" id="IPR003439">
    <property type="entry name" value="ABC_transporter-like_ATP-bd"/>
</dbReference>
<feature type="region of interest" description="Disordered" evidence="5">
    <location>
        <begin position="1"/>
        <end position="33"/>
    </location>
</feature>
<sequence>MEGSTVDSESEDDEVQRNEGNNSELPGKEPPERGRILLEVENLKKYYPLKGGIITHTTGYTHAVDGVSFSVREGETLGLVGESGCGKSTIGRQIVGLERPTEGIIRYDGKDLSAMKPGELRQIRTQLQMVFQDPYSSLNPRKHIYEILAQPMLYHHIATKATVGKELERLLDMVGLSRNVLGRYPHEFSGGQRQRIGIARALSLNPRFLVCDEPVSALDVSIQAQILNLLKSLQKELNLTCIFVGHGLGAVNYVSDRIAVMYLGKIVEIGKAADVFRSPAHPYTKALIAAAPVPDPEKAGQERKLLEGEVGSSQEPPSGCRFHPRCPFAQESCRQTEPQMREVKPGSGHFAACPVANGKEARAHG</sequence>
<dbReference type="PROSITE" id="PS50893">
    <property type="entry name" value="ABC_TRANSPORTER_2"/>
    <property type="match status" value="1"/>
</dbReference>
<dbReference type="Pfam" id="PF08352">
    <property type="entry name" value="oligo_HPY"/>
    <property type="match status" value="1"/>
</dbReference>
<dbReference type="GO" id="GO:0055085">
    <property type="term" value="P:transmembrane transport"/>
    <property type="evidence" value="ECO:0007669"/>
    <property type="project" value="UniProtKB-ARBA"/>
</dbReference>
<dbReference type="EMBL" id="DXDD01000012">
    <property type="protein sequence ID" value="HIY59296.1"/>
    <property type="molecule type" value="Genomic_DNA"/>
</dbReference>
<dbReference type="Gene3D" id="3.40.50.300">
    <property type="entry name" value="P-loop containing nucleotide triphosphate hydrolases"/>
    <property type="match status" value="1"/>
</dbReference>
<dbReference type="InterPro" id="IPR027417">
    <property type="entry name" value="P-loop_NTPase"/>
</dbReference>
<dbReference type="GO" id="GO:0005524">
    <property type="term" value="F:ATP binding"/>
    <property type="evidence" value="ECO:0007669"/>
    <property type="project" value="UniProtKB-KW"/>
</dbReference>
<dbReference type="GO" id="GO:0016887">
    <property type="term" value="F:ATP hydrolysis activity"/>
    <property type="evidence" value="ECO:0007669"/>
    <property type="project" value="InterPro"/>
</dbReference>
<gene>
    <name evidence="7" type="ORF">H9831_01230</name>
</gene>
<accession>A0A9D1YMA5</accession>
<feature type="domain" description="ABC transporter" evidence="6">
    <location>
        <begin position="38"/>
        <end position="288"/>
    </location>
</feature>
<dbReference type="GO" id="GO:0015833">
    <property type="term" value="P:peptide transport"/>
    <property type="evidence" value="ECO:0007669"/>
    <property type="project" value="InterPro"/>
</dbReference>
<evidence type="ECO:0000259" key="6">
    <source>
        <dbReference type="PROSITE" id="PS50893"/>
    </source>
</evidence>
<dbReference type="InterPro" id="IPR003593">
    <property type="entry name" value="AAA+_ATPase"/>
</dbReference>
<keyword evidence="4 7" id="KW-0067">ATP-binding</keyword>
<dbReference type="InterPro" id="IPR013563">
    <property type="entry name" value="Oligopep_ABC_C"/>
</dbReference>
<dbReference type="InterPro" id="IPR050319">
    <property type="entry name" value="ABC_transp_ATP-bind"/>
</dbReference>
<dbReference type="Proteomes" id="UP000824007">
    <property type="component" value="Unassembled WGS sequence"/>
</dbReference>
<evidence type="ECO:0000313" key="8">
    <source>
        <dbReference type="Proteomes" id="UP000824007"/>
    </source>
</evidence>